<dbReference type="EMBL" id="JAOCFT010000002">
    <property type="protein sequence ID" value="MDH1900230.1"/>
    <property type="molecule type" value="Genomic_DNA"/>
</dbReference>
<reference evidence="3" key="1">
    <citation type="submission" date="2022-09" db="EMBL/GenBank/DDBJ databases">
        <title>Intensive care unit water sources are persistently colonized with multi-drug resistant bacteria and are the site of extensive horizontal gene transfer of antibiotic resistance genes.</title>
        <authorList>
            <person name="Diorio-Toth L."/>
        </authorList>
    </citation>
    <scope>NUCLEOTIDE SEQUENCE</scope>
    <source>
        <strain evidence="3">GD03796</strain>
    </source>
</reference>
<evidence type="ECO:0000256" key="2">
    <source>
        <dbReference type="SAM" id="Phobius"/>
    </source>
</evidence>
<comment type="caution">
    <text evidence="3">The sequence shown here is derived from an EMBL/GenBank/DDBJ whole genome shotgun (WGS) entry which is preliminary data.</text>
</comment>
<evidence type="ECO:0000313" key="3">
    <source>
        <dbReference type="EMBL" id="MDH1900230.1"/>
    </source>
</evidence>
<dbReference type="Proteomes" id="UP001160758">
    <property type="component" value="Unassembled WGS sequence"/>
</dbReference>
<dbReference type="PROSITE" id="PS51257">
    <property type="entry name" value="PROKAR_LIPOPROTEIN"/>
    <property type="match status" value="1"/>
</dbReference>
<sequence>MNEQNKKISTKKLVTYLGLLSVACASAVYLYQAQENRQAKRNERLNALIAQSEQRSQASTPVDSGSNVSSQNVIEPPSAVRLPNLPENIQELMRLGERRAKAEALLATSTVEELVESNAAKKKIASEKPAKSSPPPGAFLLQDELPVGATVSPSAPMPVGTGIAFNEPKVMDSPGSKLDRLTLRYAARVDGILTAYVSIGESGRMTPAQIGKTIDGIKITSLNDRQLCASQGKLARCINMAY</sequence>
<accession>A0AA43ALB4</accession>
<evidence type="ECO:0000313" key="4">
    <source>
        <dbReference type="Proteomes" id="UP001160758"/>
    </source>
</evidence>
<protein>
    <submittedName>
        <fullName evidence="3">Uncharacterized protein</fullName>
    </submittedName>
</protein>
<keyword evidence="2" id="KW-0812">Transmembrane</keyword>
<evidence type="ECO:0000256" key="1">
    <source>
        <dbReference type="SAM" id="MobiDB-lite"/>
    </source>
</evidence>
<gene>
    <name evidence="3" type="ORF">N5I07_22320</name>
</gene>
<dbReference type="AlphaFoldDB" id="A0AA43ALB4"/>
<feature type="compositionally biased region" description="Polar residues" evidence="1">
    <location>
        <begin position="51"/>
        <end position="73"/>
    </location>
</feature>
<organism evidence="3 4">
    <name type="scientific">Aeromonas caviae</name>
    <name type="common">Aeromonas punctata</name>
    <dbReference type="NCBI Taxonomy" id="648"/>
    <lineage>
        <taxon>Bacteria</taxon>
        <taxon>Pseudomonadati</taxon>
        <taxon>Pseudomonadota</taxon>
        <taxon>Gammaproteobacteria</taxon>
        <taxon>Aeromonadales</taxon>
        <taxon>Aeromonadaceae</taxon>
        <taxon>Aeromonas</taxon>
    </lineage>
</organism>
<feature type="region of interest" description="Disordered" evidence="1">
    <location>
        <begin position="51"/>
        <end position="74"/>
    </location>
</feature>
<dbReference type="RefSeq" id="WP_210538358.1">
    <property type="nucleotide sequence ID" value="NZ_CP100393.1"/>
</dbReference>
<proteinExistence type="predicted"/>
<keyword evidence="2" id="KW-0472">Membrane</keyword>
<feature type="transmembrane region" description="Helical" evidence="2">
    <location>
        <begin position="12"/>
        <end position="31"/>
    </location>
</feature>
<name>A0AA43ALB4_AERCA</name>
<keyword evidence="2" id="KW-1133">Transmembrane helix</keyword>